<gene>
    <name evidence="1" type="ORF">A2008_05915</name>
</gene>
<dbReference type="EMBL" id="MGFH01000223">
    <property type="protein sequence ID" value="OGM01828.1"/>
    <property type="molecule type" value="Genomic_DNA"/>
</dbReference>
<sequence length="302" mass="33925">MKNNHAQKSDQFISFFPASFIFNARFALIPAVFLILAEFFAAAVLFAAPPVKPAGAVCQYPWLENYGSERSLVSRIAPPEGFTRIAVESGSFAEWLRGLPLKDGKPPVYLYDKRLKSNQGAHYAVIDIGCGTRDLQQCADAIMRLRGEYLFSKGEIKSIKFNTGDAARSSFEGWLKKRPAGASRTANYHNFQKYMIYVFSFAGTYSMSRSLKKVGSIEEMRIGDIFIKGGFPGHAVLVTDIAENGKTGEKVFMLLQSYMPAQDMHILNNPGDRQLSPWYKSNFGESLETPEWDFTRAQLMRF</sequence>
<dbReference type="Proteomes" id="UP000178735">
    <property type="component" value="Unassembled WGS sequence"/>
</dbReference>
<dbReference type="InterPro" id="IPR032315">
    <property type="entry name" value="DUF4846"/>
</dbReference>
<comment type="caution">
    <text evidence="1">The sequence shown here is derived from an EMBL/GenBank/DDBJ whole genome shotgun (WGS) entry which is preliminary data.</text>
</comment>
<evidence type="ECO:0000313" key="1">
    <source>
        <dbReference type="EMBL" id="OGM01828.1"/>
    </source>
</evidence>
<organism evidence="1 2">
    <name type="scientific">Candidatus Wallbacteria bacterium GWC2_49_35</name>
    <dbReference type="NCBI Taxonomy" id="1817813"/>
    <lineage>
        <taxon>Bacteria</taxon>
        <taxon>Candidatus Walliibacteriota</taxon>
    </lineage>
</organism>
<protein>
    <recommendedName>
        <fullName evidence="3">DUF4846 domain-containing protein</fullName>
    </recommendedName>
</protein>
<evidence type="ECO:0008006" key="3">
    <source>
        <dbReference type="Google" id="ProtNLM"/>
    </source>
</evidence>
<name>A0A1F7WI32_9BACT</name>
<dbReference type="STRING" id="1817813.A2008_05915"/>
<proteinExistence type="predicted"/>
<reference evidence="1 2" key="1">
    <citation type="journal article" date="2016" name="Nat. Commun.">
        <title>Thousands of microbial genomes shed light on interconnected biogeochemical processes in an aquifer system.</title>
        <authorList>
            <person name="Anantharaman K."/>
            <person name="Brown C.T."/>
            <person name="Hug L.A."/>
            <person name="Sharon I."/>
            <person name="Castelle C.J."/>
            <person name="Probst A.J."/>
            <person name="Thomas B.C."/>
            <person name="Singh A."/>
            <person name="Wilkins M.J."/>
            <person name="Karaoz U."/>
            <person name="Brodie E.L."/>
            <person name="Williams K.H."/>
            <person name="Hubbard S.S."/>
            <person name="Banfield J.F."/>
        </authorList>
    </citation>
    <scope>NUCLEOTIDE SEQUENCE [LARGE SCALE GENOMIC DNA]</scope>
</reference>
<dbReference type="Pfam" id="PF16138">
    <property type="entry name" value="DUF4846"/>
    <property type="match status" value="1"/>
</dbReference>
<accession>A0A1F7WI32</accession>
<evidence type="ECO:0000313" key="2">
    <source>
        <dbReference type="Proteomes" id="UP000178735"/>
    </source>
</evidence>
<dbReference type="AlphaFoldDB" id="A0A1F7WI32"/>